<name>A0A835LPH5_9MAGN</name>
<sequence length="68" mass="7611">MARAYSSQYVSVTTHTLPMVDQNVWLLACTMVEGNAALPGRLCEAWGDNEVMPERICFCTRAIVQTFI</sequence>
<dbReference type="AlphaFoldDB" id="A0A835LPH5"/>
<proteinExistence type="predicted"/>
<dbReference type="Proteomes" id="UP000631114">
    <property type="component" value="Unassembled WGS sequence"/>
</dbReference>
<protein>
    <submittedName>
        <fullName evidence="1">Uncharacterized protein</fullName>
    </submittedName>
</protein>
<reference evidence="1 2" key="1">
    <citation type="submission" date="2020-10" db="EMBL/GenBank/DDBJ databases">
        <title>The Coptis chinensis genome and diversification of protoberbering-type alkaloids.</title>
        <authorList>
            <person name="Wang B."/>
            <person name="Shu S."/>
            <person name="Song C."/>
            <person name="Liu Y."/>
        </authorList>
    </citation>
    <scope>NUCLEOTIDE SEQUENCE [LARGE SCALE GENOMIC DNA]</scope>
    <source>
        <strain evidence="1">HL-2020</strain>
        <tissue evidence="1">Leaf</tissue>
    </source>
</reference>
<organism evidence="1 2">
    <name type="scientific">Coptis chinensis</name>
    <dbReference type="NCBI Taxonomy" id="261450"/>
    <lineage>
        <taxon>Eukaryota</taxon>
        <taxon>Viridiplantae</taxon>
        <taxon>Streptophyta</taxon>
        <taxon>Embryophyta</taxon>
        <taxon>Tracheophyta</taxon>
        <taxon>Spermatophyta</taxon>
        <taxon>Magnoliopsida</taxon>
        <taxon>Ranunculales</taxon>
        <taxon>Ranunculaceae</taxon>
        <taxon>Coptidoideae</taxon>
        <taxon>Coptis</taxon>
    </lineage>
</organism>
<accession>A0A835LPH5</accession>
<gene>
    <name evidence="1" type="ORF">IFM89_034789</name>
</gene>
<dbReference type="EMBL" id="JADFTS010000008">
    <property type="protein sequence ID" value="KAF9594806.1"/>
    <property type="molecule type" value="Genomic_DNA"/>
</dbReference>
<evidence type="ECO:0000313" key="1">
    <source>
        <dbReference type="EMBL" id="KAF9594806.1"/>
    </source>
</evidence>
<comment type="caution">
    <text evidence="1">The sequence shown here is derived from an EMBL/GenBank/DDBJ whole genome shotgun (WGS) entry which is preliminary data.</text>
</comment>
<keyword evidence="2" id="KW-1185">Reference proteome</keyword>
<evidence type="ECO:0000313" key="2">
    <source>
        <dbReference type="Proteomes" id="UP000631114"/>
    </source>
</evidence>